<evidence type="ECO:0000259" key="5">
    <source>
        <dbReference type="Pfam" id="PF00171"/>
    </source>
</evidence>
<name>A0A2T8F7I5_9ACTN</name>
<gene>
    <name evidence="6" type="ORF">DDE18_16955</name>
</gene>
<dbReference type="FunFam" id="3.40.605.10:FF:000007">
    <property type="entry name" value="NAD/NADP-dependent betaine aldehyde dehydrogenase"/>
    <property type="match status" value="1"/>
</dbReference>
<dbReference type="PANTHER" id="PTHR11699">
    <property type="entry name" value="ALDEHYDE DEHYDROGENASE-RELATED"/>
    <property type="match status" value="1"/>
</dbReference>
<reference evidence="6 7" key="1">
    <citation type="submission" date="2018-04" db="EMBL/GenBank/DDBJ databases">
        <title>Genome of Nocardioides gansuensis WSJ-1.</title>
        <authorList>
            <person name="Wu S."/>
            <person name="Wang G."/>
        </authorList>
    </citation>
    <scope>NUCLEOTIDE SEQUENCE [LARGE SCALE GENOMIC DNA]</scope>
    <source>
        <strain evidence="6 7">WSJ-1</strain>
    </source>
</reference>
<dbReference type="InterPro" id="IPR016161">
    <property type="entry name" value="Ald_DH/histidinol_DH"/>
</dbReference>
<dbReference type="Proteomes" id="UP000246018">
    <property type="component" value="Unassembled WGS sequence"/>
</dbReference>
<dbReference type="SUPFAM" id="SSF53720">
    <property type="entry name" value="ALDH-like"/>
    <property type="match status" value="1"/>
</dbReference>
<dbReference type="EMBL" id="QDGZ01000007">
    <property type="protein sequence ID" value="PVG81676.1"/>
    <property type="molecule type" value="Genomic_DNA"/>
</dbReference>
<dbReference type="GO" id="GO:0016620">
    <property type="term" value="F:oxidoreductase activity, acting on the aldehyde or oxo group of donors, NAD or NADP as acceptor"/>
    <property type="evidence" value="ECO:0007669"/>
    <property type="project" value="InterPro"/>
</dbReference>
<sequence>MTSIDVLNPATGERLDSIADVGADGVDAAVRRAREAFPGWAATPAYERCAILQRAGGLLQEHRVELAELLTRENGKPYTQAFGEIGDAARLLEKYGQEALRLYGETIPGDAQPGTEGDLILTRREPRGVLGAVIPFNSPMDIFAHKIGPALASGNCAVIKPPEVDPLTVMRATELLHEAGVPRDVLVLVNGLGISTGAPLAAHPGIDVVSFTGSTGAGLSVAAAAIARLRPVMLELGGNDPLIVCHDADLEVTLDQVMFGRTLANGQVCCANKRLLVHRDLVEDFTDGLLQRVSALHVGDPSADRTVELGPLITDVAAERVALQVRTAMDEGAELLAGEPTASGNFVGPIVLGGVRPGSSIASDAEVFGPVFPVVAFDDDRQAIRIANDSSFGLNASIFTRDLQRAIYLAHHLQSGTVSVNASGLYRPDAIEYGGYKMSGFGREGLRASFHELTQVKTIALRGALPRETSGYPA</sequence>
<evidence type="ECO:0000256" key="2">
    <source>
        <dbReference type="ARBA" id="ARBA00023002"/>
    </source>
</evidence>
<dbReference type="InterPro" id="IPR016163">
    <property type="entry name" value="Ald_DH_C"/>
</dbReference>
<keyword evidence="7" id="KW-1185">Reference proteome</keyword>
<dbReference type="Pfam" id="PF00171">
    <property type="entry name" value="Aldedh"/>
    <property type="match status" value="1"/>
</dbReference>
<dbReference type="InterPro" id="IPR016162">
    <property type="entry name" value="Ald_DH_N"/>
</dbReference>
<evidence type="ECO:0000313" key="6">
    <source>
        <dbReference type="EMBL" id="PVG81676.1"/>
    </source>
</evidence>
<organism evidence="6 7">
    <name type="scientific">Nocardioides gansuensis</name>
    <dbReference type="NCBI Taxonomy" id="2138300"/>
    <lineage>
        <taxon>Bacteria</taxon>
        <taxon>Bacillati</taxon>
        <taxon>Actinomycetota</taxon>
        <taxon>Actinomycetes</taxon>
        <taxon>Propionibacteriales</taxon>
        <taxon>Nocardioidaceae</taxon>
        <taxon>Nocardioides</taxon>
    </lineage>
</organism>
<evidence type="ECO:0000256" key="1">
    <source>
        <dbReference type="ARBA" id="ARBA00009986"/>
    </source>
</evidence>
<dbReference type="PROSITE" id="PS00687">
    <property type="entry name" value="ALDEHYDE_DEHYDR_GLU"/>
    <property type="match status" value="1"/>
</dbReference>
<evidence type="ECO:0000256" key="4">
    <source>
        <dbReference type="RuleBase" id="RU003345"/>
    </source>
</evidence>
<dbReference type="InterPro" id="IPR029510">
    <property type="entry name" value="Ald_DH_CS_GLU"/>
</dbReference>
<dbReference type="RefSeq" id="WP_116573441.1">
    <property type="nucleotide sequence ID" value="NZ_QDGZ01000007.1"/>
</dbReference>
<evidence type="ECO:0000256" key="3">
    <source>
        <dbReference type="PROSITE-ProRule" id="PRU10007"/>
    </source>
</evidence>
<dbReference type="InterPro" id="IPR015590">
    <property type="entry name" value="Aldehyde_DH_dom"/>
</dbReference>
<accession>A0A2T8F7I5</accession>
<evidence type="ECO:0000313" key="7">
    <source>
        <dbReference type="Proteomes" id="UP000246018"/>
    </source>
</evidence>
<feature type="domain" description="Aldehyde dehydrogenase" evidence="5">
    <location>
        <begin position="3"/>
        <end position="459"/>
    </location>
</feature>
<protein>
    <submittedName>
        <fullName evidence="6">Aldehyde dehydrogenase</fullName>
    </submittedName>
</protein>
<dbReference type="AlphaFoldDB" id="A0A2T8F7I5"/>
<comment type="caution">
    <text evidence="6">The sequence shown here is derived from an EMBL/GenBank/DDBJ whole genome shotgun (WGS) entry which is preliminary data.</text>
</comment>
<feature type="active site" evidence="3">
    <location>
        <position position="235"/>
    </location>
</feature>
<dbReference type="Gene3D" id="3.40.605.10">
    <property type="entry name" value="Aldehyde Dehydrogenase, Chain A, domain 1"/>
    <property type="match status" value="1"/>
</dbReference>
<comment type="similarity">
    <text evidence="1 4">Belongs to the aldehyde dehydrogenase family.</text>
</comment>
<dbReference type="OrthoDB" id="6882680at2"/>
<proteinExistence type="inferred from homology"/>
<keyword evidence="2 4" id="KW-0560">Oxidoreductase</keyword>
<dbReference type="Gene3D" id="3.40.309.10">
    <property type="entry name" value="Aldehyde Dehydrogenase, Chain A, domain 2"/>
    <property type="match status" value="1"/>
</dbReference>